<gene>
    <name evidence="2" type="ORF">PRZ01_07485</name>
</gene>
<keyword evidence="1" id="KW-0732">Signal</keyword>
<evidence type="ECO:0000256" key="1">
    <source>
        <dbReference type="SAM" id="SignalP"/>
    </source>
</evidence>
<sequence>MTALFSRPSTAAAPALLLTLFIHVGLAQAQTAATSGSTSTDAVRDALAKKEGDVDQAALLKATLTAADKQYSLIRKGALALTYDMGYAYIGSQVINAKFTDSTLTLFNIQNTRSHTLTNTISTDYGLMDNLTGNVTLPLVSKYSQSDSFSGITNGIGDLSMGVRWQPLELSRDMPSLTTSATFRLATGRSPFKTINGQGLGTGSGYNGLTLGANASKVMDPVAIFGSVSLTLGMAASHLNQTVGSATLVKMSPGPSLGFGMGFAYALSYKVSTTMSFQETISARSHLTMLDGTTNATATQTSGVLSFGLGVRASPKTTMNVSVGVGLSPDSPSFTLGFNMPLNL</sequence>
<comment type="caution">
    <text evidence="2">The sequence shown here is derived from an EMBL/GenBank/DDBJ whole genome shotgun (WGS) entry which is preliminary data.</text>
</comment>
<evidence type="ECO:0000313" key="3">
    <source>
        <dbReference type="Proteomes" id="UP001219862"/>
    </source>
</evidence>
<name>A0ABT5KT46_9BURK</name>
<reference evidence="2 3" key="1">
    <citation type="submission" date="2022-10" db="EMBL/GenBank/DDBJ databases">
        <title>paucibacter sp. hw8 Genome sequencing.</title>
        <authorList>
            <person name="Park S."/>
        </authorList>
    </citation>
    <scope>NUCLEOTIDE SEQUENCE [LARGE SCALE GENOMIC DNA]</scope>
    <source>
        <strain evidence="3">hw8</strain>
    </source>
</reference>
<feature type="signal peptide" evidence="1">
    <location>
        <begin position="1"/>
        <end position="29"/>
    </location>
</feature>
<keyword evidence="3" id="KW-1185">Reference proteome</keyword>
<evidence type="ECO:0000313" key="2">
    <source>
        <dbReference type="EMBL" id="MDC8785031.1"/>
    </source>
</evidence>
<feature type="chain" id="PRO_5046193231" evidence="1">
    <location>
        <begin position="30"/>
        <end position="344"/>
    </location>
</feature>
<dbReference type="EMBL" id="JAQQXS010000005">
    <property type="protein sequence ID" value="MDC8785031.1"/>
    <property type="molecule type" value="Genomic_DNA"/>
</dbReference>
<proteinExistence type="predicted"/>
<dbReference type="Proteomes" id="UP001219862">
    <property type="component" value="Unassembled WGS sequence"/>
</dbReference>
<organism evidence="2 3">
    <name type="scientific">Roseateles koreensis</name>
    <dbReference type="NCBI Taxonomy" id="2987526"/>
    <lineage>
        <taxon>Bacteria</taxon>
        <taxon>Pseudomonadati</taxon>
        <taxon>Pseudomonadota</taxon>
        <taxon>Betaproteobacteria</taxon>
        <taxon>Burkholderiales</taxon>
        <taxon>Sphaerotilaceae</taxon>
        <taxon>Roseateles</taxon>
    </lineage>
</organism>
<accession>A0ABT5KT46</accession>
<protein>
    <submittedName>
        <fullName evidence="2">Transporter</fullName>
    </submittedName>
</protein>